<dbReference type="EMBL" id="JAPFFF010000006">
    <property type="protein sequence ID" value="KAK8888036.1"/>
    <property type="molecule type" value="Genomic_DNA"/>
</dbReference>
<comment type="caution">
    <text evidence="3">The sequence shown here is derived from an EMBL/GenBank/DDBJ whole genome shotgun (WGS) entry which is preliminary data.</text>
</comment>
<dbReference type="Proteomes" id="UP001470230">
    <property type="component" value="Unassembled WGS sequence"/>
</dbReference>
<sequence length="637" mass="71320">MFSRSVLRWLQTIDLSQSYSNVPADFASGYLVAEIVARYIPSVSTACFSNFLSIKMRTDNWNQLMKIFISNRIPITQVMVDDVIKKKEGAAVKLIETLYTTFTKRTPCHAEIGTISTKMPEQKSDVSVLPPPDLPKPPEEPTVEAPPVIPKRQRFIGASSTQKNGSSTDLTPISFESASVVKSGPGFLQLRNQNTPSSQPMNDKALENAVEGVQKNNTPESIQTFVKCIDDPEHLQKFFGSYPSDLVIKLLKMAAPHIPQEMSPFIIDAVGEIFIPTAELSSVSVNDLVDFIFAQPSNDPFTHHFLLSKLLEVTDRSQVAKALYSFVQKETQFSKVLCQYCLQKVSEFQNNDPFYVLPDAVDRLLEFDRSGAIQMISLFKPTNDPEKDIILSNLYIHAVPECMNEIKGMLQQGDHAIVAHIIDDICNKQTLSKEDLVSLLLSLPNANVVLTNEFTVVYKGETIVISPIIKKLNSYELVGIICQTIIDTSPEELSQNEIALLDVLMKNVDPSNRDGNLANNGTPQQWTQVFQTLNEFLYLAFCDINCCKQATDVCLTFYKILQNDVFSTFSNLFKALNFVFPTTCPAFCKSTSIEFLQNAAEISNPFSQSILKLLMNFPPKTYSDLDKLVAHLKKVRK</sequence>
<accession>A0ABR2KBA3</accession>
<proteinExistence type="predicted"/>
<dbReference type="Gene3D" id="1.10.418.10">
    <property type="entry name" value="Calponin-like domain"/>
    <property type="match status" value="1"/>
</dbReference>
<feature type="domain" description="CH-like" evidence="2">
    <location>
        <begin position="6"/>
        <end position="100"/>
    </location>
</feature>
<evidence type="ECO:0000313" key="3">
    <source>
        <dbReference type="EMBL" id="KAK8888036.1"/>
    </source>
</evidence>
<feature type="region of interest" description="Disordered" evidence="1">
    <location>
        <begin position="119"/>
        <end position="145"/>
    </location>
</feature>
<keyword evidence="4" id="KW-1185">Reference proteome</keyword>
<dbReference type="InterPro" id="IPR010441">
    <property type="entry name" value="CH_2"/>
</dbReference>
<organism evidence="3 4">
    <name type="scientific">Tritrichomonas musculus</name>
    <dbReference type="NCBI Taxonomy" id="1915356"/>
    <lineage>
        <taxon>Eukaryota</taxon>
        <taxon>Metamonada</taxon>
        <taxon>Parabasalia</taxon>
        <taxon>Tritrichomonadida</taxon>
        <taxon>Tritrichomonadidae</taxon>
        <taxon>Tritrichomonas</taxon>
    </lineage>
</organism>
<dbReference type="PANTHER" id="PTHR12509:SF8">
    <property type="entry name" value="SPERMATOGENESIS-ASSOCIATED PROTEIN 4"/>
    <property type="match status" value="1"/>
</dbReference>
<evidence type="ECO:0000313" key="4">
    <source>
        <dbReference type="Proteomes" id="UP001470230"/>
    </source>
</evidence>
<dbReference type="PANTHER" id="PTHR12509">
    <property type="entry name" value="SPERMATOGENESIS-ASSOCIATED 4-RELATED"/>
    <property type="match status" value="1"/>
</dbReference>
<reference evidence="3 4" key="1">
    <citation type="submission" date="2024-04" db="EMBL/GenBank/DDBJ databases">
        <title>Tritrichomonas musculus Genome.</title>
        <authorList>
            <person name="Alves-Ferreira E."/>
            <person name="Grigg M."/>
            <person name="Lorenzi H."/>
            <person name="Galac M."/>
        </authorList>
    </citation>
    <scope>NUCLEOTIDE SEQUENCE [LARGE SCALE GENOMIC DNA]</scope>
    <source>
        <strain evidence="3 4">EAF2021</strain>
    </source>
</reference>
<dbReference type="Pfam" id="PF06294">
    <property type="entry name" value="CH_2"/>
    <property type="match status" value="1"/>
</dbReference>
<name>A0ABR2KBA3_9EUKA</name>
<gene>
    <name evidence="3" type="ORF">M9Y10_039096</name>
</gene>
<evidence type="ECO:0000256" key="1">
    <source>
        <dbReference type="SAM" id="MobiDB-lite"/>
    </source>
</evidence>
<protein>
    <recommendedName>
        <fullName evidence="2">CH-like domain-containing protein</fullName>
    </recommendedName>
</protein>
<dbReference type="InterPro" id="IPR052111">
    <property type="entry name" value="Spermatogenesis_Ciliary_MAP"/>
</dbReference>
<evidence type="ECO:0000259" key="2">
    <source>
        <dbReference type="Pfam" id="PF06294"/>
    </source>
</evidence>
<dbReference type="InterPro" id="IPR036872">
    <property type="entry name" value="CH_dom_sf"/>
</dbReference>